<dbReference type="PANTHER" id="PTHR24006:SF644">
    <property type="entry name" value="UBIQUITIN CARBOXYL-TERMINAL HYDROLASE 7"/>
    <property type="match status" value="1"/>
</dbReference>
<proteinExistence type="inferred from homology"/>
<evidence type="ECO:0000259" key="8">
    <source>
        <dbReference type="PROSITE" id="PS50144"/>
    </source>
</evidence>
<dbReference type="PANTHER" id="PTHR24006">
    <property type="entry name" value="UBIQUITIN CARBOXYL-TERMINAL HYDROLASE"/>
    <property type="match status" value="1"/>
</dbReference>
<dbReference type="Pfam" id="PF14533">
    <property type="entry name" value="USP7_C2"/>
    <property type="match status" value="1"/>
</dbReference>
<dbReference type="SUPFAM" id="SSF49599">
    <property type="entry name" value="TRAF domain-like"/>
    <property type="match status" value="1"/>
</dbReference>
<dbReference type="GO" id="GO:0031647">
    <property type="term" value="P:regulation of protein stability"/>
    <property type="evidence" value="ECO:0007669"/>
    <property type="project" value="TreeGrafter"/>
</dbReference>
<sequence length="1141" mass="132585">MSKPVMSVDPMNLDEVTEDQSVLEDGDVAIIEPGPEVTEAGPTKPRADDYEAMKSLVFTDDPNLEVEEECIFHWDIVNWKKMDRKSHSPVFRCGDSPWKILFFPYGNNCECASLYLEQGYADKPPEDWYKCVQFGLVLWNPNDPTHFVHHQAHHRFTAEEGDWGFTRFIELRELLLTNDKRPRPLIENDCSRVTAYVRIIKDPTGVLWHNFINYDSKKTTGYVGLKNQGATCYLNSLLQSLYFTNSFRKAVFKIPTQNENLSNSALTLQRLFYQLQTHSDAVSTLELTKSFGWDTQDIFAQQDIQELNRVLMENLENKMKGTDVDKFLNDMFVGKAKTYIRCTNVDYTSERVEDYWDIQLNVRGMKNLDDSFKDYVRVEMMDGENKYSAEGYGLQDAEKGIIFKSFPDVLHLHLKRFEYDFATYSLQKVNDHFEFPEVFDASPYLSEDAEGRDANWEYVLTGVLVHSGDINAGHYYAFLRPEKDGAFLKFDDDRVTKATKHDAIEDNFGGDYEYGKLQNGQRNTVKRSMNAYMLIYVRKTKIDEILVPITEEDIPPHVPQKFEEERLIREQERKEREERHLYLNVKMVTNNHFGHYQGFDLTNWDEKDTLAAEEAKPVTFRFKKAAKIRELIQAIAEMPEVNVDPRLVRLWVMVNRQNKTIRPDQPLLDHEKTVEEMQIKNSSKSNDFRVWVEIQNIDPAKLDDPSVTPEKEHSSDPRMCIFLKHFDPTAQTLLGVTHVYVRKKDRVHDLLLPQISKMMNWPESPKQAEIQLFEEIKPSMIDQIKPKQTFESAEIQDGDIICFQKTPTVQEAQALRERGLPTTAIEFYSYMTDLIKVKLLPKVSGAGRELTLILNKKMTYDDVSERVAKQLDVPPTHLQFRQAHNQSSAPKAPLKRAQHGNLAAMLSVHNYYGPLPPAPNMLYYEILEISLAELETKRMFKFTWLPDGISKEEACETLVPKTGTMSDLIPYLVKRYNLDTEQEQRIRFFTAHGGKFQKELGRDYTVLQQDYNYVYAELVPEDELHFDPETSKLIEAFHFHKEPSKTHSTAVPFKFVVKKDEVFADTKLRLQTRTGIKGKPFEKIQFAIVRRKSYSQPEYLNDEDILYNMVDPADDYLGLDHFDKNTRSNGYGRSTGEIRIK</sequence>
<keyword evidence="5" id="KW-0833">Ubl conjugation pathway</keyword>
<dbReference type="InterPro" id="IPR038765">
    <property type="entry name" value="Papain-like_cys_pep_sf"/>
</dbReference>
<evidence type="ECO:0000256" key="4">
    <source>
        <dbReference type="ARBA" id="ARBA00022670"/>
    </source>
</evidence>
<dbReference type="InterPro" id="IPR001394">
    <property type="entry name" value="Peptidase_C19_UCH"/>
</dbReference>
<dbReference type="InterPro" id="IPR050164">
    <property type="entry name" value="Peptidase_C19"/>
</dbReference>
<feature type="domain" description="USP" evidence="9">
    <location>
        <begin position="223"/>
        <end position="539"/>
    </location>
</feature>
<comment type="catalytic activity">
    <reaction evidence="1">
        <text>Thiol-dependent hydrolysis of ester, thioester, amide, peptide and isopeptide bonds formed by the C-terminal Gly of ubiquitin (a 76-residue protein attached to proteins as an intracellular targeting signal).</text>
        <dbReference type="EC" id="3.4.19.12"/>
    </reaction>
</comment>
<gene>
    <name evidence="10" type="ORF">PCON_10077</name>
</gene>
<dbReference type="AlphaFoldDB" id="U4LFR4"/>
<dbReference type="SUPFAM" id="SSF54001">
    <property type="entry name" value="Cysteine proteinases"/>
    <property type="match status" value="1"/>
</dbReference>
<dbReference type="Gene3D" id="3.10.20.90">
    <property type="entry name" value="Phosphatidylinositol 3-kinase Catalytic Subunit, Chain A, domain 1"/>
    <property type="match status" value="2"/>
</dbReference>
<dbReference type="PROSITE" id="PS00973">
    <property type="entry name" value="USP_2"/>
    <property type="match status" value="1"/>
</dbReference>
<dbReference type="InterPro" id="IPR002083">
    <property type="entry name" value="MATH/TRAF_dom"/>
</dbReference>
<evidence type="ECO:0000256" key="1">
    <source>
        <dbReference type="ARBA" id="ARBA00000707"/>
    </source>
</evidence>
<dbReference type="FunFam" id="2.60.210.10:FF:000011">
    <property type="entry name" value="Ubiquitin carboxyl-terminal hydrolase 7"/>
    <property type="match status" value="1"/>
</dbReference>
<dbReference type="InterPro" id="IPR029346">
    <property type="entry name" value="USP_C"/>
</dbReference>
<dbReference type="InterPro" id="IPR018200">
    <property type="entry name" value="USP_CS"/>
</dbReference>
<dbReference type="Pfam" id="PF00443">
    <property type="entry name" value="UCH"/>
    <property type="match status" value="1"/>
</dbReference>
<dbReference type="STRING" id="1076935.U4LFR4"/>
<dbReference type="OrthoDB" id="289038at2759"/>
<dbReference type="PROSITE" id="PS50144">
    <property type="entry name" value="MATH"/>
    <property type="match status" value="1"/>
</dbReference>
<dbReference type="OMA" id="HTAHHRF"/>
<dbReference type="GO" id="GO:0016579">
    <property type="term" value="P:protein deubiquitination"/>
    <property type="evidence" value="ECO:0007669"/>
    <property type="project" value="InterPro"/>
</dbReference>
<dbReference type="GO" id="GO:0006508">
    <property type="term" value="P:proteolysis"/>
    <property type="evidence" value="ECO:0007669"/>
    <property type="project" value="UniProtKB-KW"/>
</dbReference>
<name>U4LFR4_PYROM</name>
<dbReference type="EC" id="3.4.19.12" evidence="3"/>
<keyword evidence="6 10" id="KW-0378">Hydrolase</keyword>
<dbReference type="GO" id="GO:0005829">
    <property type="term" value="C:cytosol"/>
    <property type="evidence" value="ECO:0007669"/>
    <property type="project" value="TreeGrafter"/>
</dbReference>
<organism evidence="10 11">
    <name type="scientific">Pyronema omphalodes (strain CBS 100304)</name>
    <name type="common">Pyronema confluens</name>
    <dbReference type="NCBI Taxonomy" id="1076935"/>
    <lineage>
        <taxon>Eukaryota</taxon>
        <taxon>Fungi</taxon>
        <taxon>Dikarya</taxon>
        <taxon>Ascomycota</taxon>
        <taxon>Pezizomycotina</taxon>
        <taxon>Pezizomycetes</taxon>
        <taxon>Pezizales</taxon>
        <taxon>Pyronemataceae</taxon>
        <taxon>Pyronema</taxon>
    </lineage>
</organism>
<dbReference type="FunFam" id="3.90.70.10:FF:000044">
    <property type="entry name" value="Ubiquitin carboxyl-terminal hydrolase 13"/>
    <property type="match status" value="1"/>
</dbReference>
<dbReference type="SMART" id="SM00061">
    <property type="entry name" value="MATH"/>
    <property type="match status" value="1"/>
</dbReference>
<dbReference type="CDD" id="cd02659">
    <property type="entry name" value="peptidase_C19C"/>
    <property type="match status" value="1"/>
</dbReference>
<keyword evidence="11" id="KW-1185">Reference proteome</keyword>
<evidence type="ECO:0000256" key="7">
    <source>
        <dbReference type="ARBA" id="ARBA00022807"/>
    </source>
</evidence>
<accession>U4LFR4</accession>
<evidence type="ECO:0000256" key="3">
    <source>
        <dbReference type="ARBA" id="ARBA00012759"/>
    </source>
</evidence>
<evidence type="ECO:0000313" key="10">
    <source>
        <dbReference type="EMBL" id="CCX10483.1"/>
    </source>
</evidence>
<dbReference type="eggNOG" id="KOG1863">
    <property type="taxonomic scope" value="Eukaryota"/>
</dbReference>
<evidence type="ECO:0000256" key="5">
    <source>
        <dbReference type="ARBA" id="ARBA00022786"/>
    </source>
</evidence>
<dbReference type="Gene3D" id="2.60.210.10">
    <property type="entry name" value="Apoptosis, Tumor Necrosis Factor Receptor Associated Protein 2, Chain A"/>
    <property type="match status" value="1"/>
</dbReference>
<dbReference type="Pfam" id="PF22486">
    <property type="entry name" value="MATH_2"/>
    <property type="match status" value="1"/>
</dbReference>
<dbReference type="Proteomes" id="UP000018144">
    <property type="component" value="Unassembled WGS sequence"/>
</dbReference>
<dbReference type="EMBL" id="HF935545">
    <property type="protein sequence ID" value="CCX10483.1"/>
    <property type="molecule type" value="Genomic_DNA"/>
</dbReference>
<dbReference type="Pfam" id="PF12436">
    <property type="entry name" value="USP7_ICP0_bdg"/>
    <property type="match status" value="1"/>
</dbReference>
<dbReference type="InterPro" id="IPR028889">
    <property type="entry name" value="USP"/>
</dbReference>
<evidence type="ECO:0000256" key="2">
    <source>
        <dbReference type="ARBA" id="ARBA00009085"/>
    </source>
</evidence>
<dbReference type="GO" id="GO:0004843">
    <property type="term" value="F:cysteine-type deubiquitinase activity"/>
    <property type="evidence" value="ECO:0007669"/>
    <property type="project" value="UniProtKB-EC"/>
</dbReference>
<protein>
    <recommendedName>
        <fullName evidence="3">ubiquitinyl hydrolase 1</fullName>
        <ecNumber evidence="3">3.4.19.12</ecNumber>
    </recommendedName>
</protein>
<reference evidence="10 11" key="1">
    <citation type="journal article" date="2013" name="PLoS Genet.">
        <title>The genome and development-dependent transcriptomes of Pyronema confluens: a window into fungal evolution.</title>
        <authorList>
            <person name="Traeger S."/>
            <person name="Altegoer F."/>
            <person name="Freitag M."/>
            <person name="Gabaldon T."/>
            <person name="Kempken F."/>
            <person name="Kumar A."/>
            <person name="Marcet-Houben M."/>
            <person name="Poggeler S."/>
            <person name="Stajich J.E."/>
            <person name="Nowrousian M."/>
        </authorList>
    </citation>
    <scope>NUCLEOTIDE SEQUENCE [LARGE SCALE GENOMIC DNA]</scope>
    <source>
        <strain evidence="11">CBS 100304</strain>
        <tissue evidence="10">Vegetative mycelium</tissue>
    </source>
</reference>
<evidence type="ECO:0000259" key="9">
    <source>
        <dbReference type="PROSITE" id="PS50235"/>
    </source>
</evidence>
<evidence type="ECO:0000256" key="6">
    <source>
        <dbReference type="ARBA" id="ARBA00022801"/>
    </source>
</evidence>
<comment type="similarity">
    <text evidence="2">Belongs to the peptidase C19 family.</text>
</comment>
<evidence type="ECO:0000313" key="11">
    <source>
        <dbReference type="Proteomes" id="UP000018144"/>
    </source>
</evidence>
<dbReference type="GO" id="GO:0005634">
    <property type="term" value="C:nucleus"/>
    <property type="evidence" value="ECO:0007669"/>
    <property type="project" value="TreeGrafter"/>
</dbReference>
<dbReference type="Gene3D" id="3.90.70.10">
    <property type="entry name" value="Cysteine proteinases"/>
    <property type="match status" value="1"/>
</dbReference>
<dbReference type="PROSITE" id="PS00972">
    <property type="entry name" value="USP_1"/>
    <property type="match status" value="1"/>
</dbReference>
<feature type="domain" description="MATH" evidence="8">
    <location>
        <begin position="69"/>
        <end position="197"/>
    </location>
</feature>
<dbReference type="PROSITE" id="PS50235">
    <property type="entry name" value="USP_3"/>
    <property type="match status" value="1"/>
</dbReference>
<keyword evidence="7" id="KW-0788">Thiol protease</keyword>
<keyword evidence="4" id="KW-0645">Protease</keyword>
<dbReference type="InterPro" id="IPR008974">
    <property type="entry name" value="TRAF-like"/>
</dbReference>
<dbReference type="InterPro" id="IPR024729">
    <property type="entry name" value="USP7_ICP0-binding_dom"/>
</dbReference>